<dbReference type="RefSeq" id="WP_209765709.1">
    <property type="nucleotide sequence ID" value="NZ_JAGINP010000005.1"/>
</dbReference>
<sequence length="226" mass="25116">MSVLAEWEKQKKQFEKATGKKKPKTKIFGIAFKATGISKALALFDKATSFRAKNAAMHLFVAQATAYMKALKEEADACDGKEDADYRKAVKALADGIEDVSKLAAAETTRTFKDLEKLVKSGKLKDVRKYCEGEFSTENFDFLMAVQKVKKLTDLRALLDEYISGSAAKEINLGSTAKKAYFSALRGEHDFKDAVDKLKNDAMMNLCDTLARYINTLKIPKVKSTL</sequence>
<dbReference type="Gene3D" id="1.10.167.10">
    <property type="entry name" value="Regulator of G-protein Signalling 4, domain 2"/>
    <property type="match status" value="1"/>
</dbReference>
<dbReference type="Proteomes" id="UP000781958">
    <property type="component" value="Unassembled WGS sequence"/>
</dbReference>
<dbReference type="EMBL" id="JAGINP010000005">
    <property type="protein sequence ID" value="MBP2291954.1"/>
    <property type="molecule type" value="Genomic_DNA"/>
</dbReference>
<evidence type="ECO:0000313" key="2">
    <source>
        <dbReference type="EMBL" id="MBP2291954.1"/>
    </source>
</evidence>
<dbReference type="InterPro" id="IPR036305">
    <property type="entry name" value="RGS_sf"/>
</dbReference>
<dbReference type="InterPro" id="IPR016137">
    <property type="entry name" value="RGS"/>
</dbReference>
<gene>
    <name evidence="2" type="ORF">J2851_001715</name>
</gene>
<evidence type="ECO:0000259" key="1">
    <source>
        <dbReference type="Pfam" id="PF00615"/>
    </source>
</evidence>
<reference evidence="2 3" key="1">
    <citation type="submission" date="2021-03" db="EMBL/GenBank/DDBJ databases">
        <title>Genomic Encyclopedia of Type Strains, Phase III (KMG-III): the genomes of soil and plant-associated and newly described type strains.</title>
        <authorList>
            <person name="Whitman W."/>
        </authorList>
    </citation>
    <scope>NUCLEOTIDE SEQUENCE [LARGE SCALE GENOMIC DNA]</scope>
    <source>
        <strain evidence="2 3">IMMIB AFH-6</strain>
    </source>
</reference>
<feature type="domain" description="RGS" evidence="1">
    <location>
        <begin position="128"/>
        <end position="203"/>
    </location>
</feature>
<dbReference type="SUPFAM" id="SSF48097">
    <property type="entry name" value="Regulator of G-protein signaling, RGS"/>
    <property type="match status" value="1"/>
</dbReference>
<evidence type="ECO:0000313" key="3">
    <source>
        <dbReference type="Proteomes" id="UP000781958"/>
    </source>
</evidence>
<comment type="caution">
    <text evidence="2">The sequence shown here is derived from an EMBL/GenBank/DDBJ whole genome shotgun (WGS) entry which is preliminary data.</text>
</comment>
<accession>A0ABS4SHB6</accession>
<dbReference type="InterPro" id="IPR044926">
    <property type="entry name" value="RGS_subdomain_2"/>
</dbReference>
<protein>
    <recommendedName>
        <fullName evidence="1">RGS domain-containing protein</fullName>
    </recommendedName>
</protein>
<name>A0ABS4SHB6_9PROT</name>
<dbReference type="Pfam" id="PF00615">
    <property type="entry name" value="RGS"/>
    <property type="match status" value="1"/>
</dbReference>
<proteinExistence type="predicted"/>
<keyword evidence="3" id="KW-1185">Reference proteome</keyword>
<organism evidence="2 3">
    <name type="scientific">Azospirillum rugosum</name>
    <dbReference type="NCBI Taxonomy" id="416170"/>
    <lineage>
        <taxon>Bacteria</taxon>
        <taxon>Pseudomonadati</taxon>
        <taxon>Pseudomonadota</taxon>
        <taxon>Alphaproteobacteria</taxon>
        <taxon>Rhodospirillales</taxon>
        <taxon>Azospirillaceae</taxon>
        <taxon>Azospirillum</taxon>
    </lineage>
</organism>